<dbReference type="PANTHER" id="PTHR12483">
    <property type="entry name" value="SOLUTE CARRIER FAMILY 31 COPPER TRANSPORTERS"/>
    <property type="match status" value="1"/>
</dbReference>
<evidence type="ECO:0000256" key="3">
    <source>
        <dbReference type="ARBA" id="ARBA00023136"/>
    </source>
</evidence>
<keyword evidence="3 4" id="KW-0472">Membrane</keyword>
<sequence>MDHSSMSSGDSAECVVSMMWNWNVIDSCFLTSGWHIKNRGMFAASCIGIAFLAISLEVLRRVARDYDRWITRQLSNINMKNYRPRRATPLQQLVRTLLHVAQFGVAYLLMLLAMYYNGYVIISILIGTGVGKFFCDWLVMGIPATTAEEDPTMCCG</sequence>
<reference evidence="5 6" key="1">
    <citation type="submission" date="2013-07" db="EMBL/GenBank/DDBJ databases">
        <title>The Genome Sequence of Cryptococcus heveanensis BCC8398.</title>
        <authorList>
            <consortium name="The Broad Institute Genome Sequencing Platform"/>
            <person name="Cuomo C."/>
            <person name="Litvintseva A."/>
            <person name="Chen Y."/>
            <person name="Heitman J."/>
            <person name="Sun S."/>
            <person name="Springer D."/>
            <person name="Dromer F."/>
            <person name="Young S.K."/>
            <person name="Zeng Q."/>
            <person name="Gargeya S."/>
            <person name="Fitzgerald M."/>
            <person name="Abouelleil A."/>
            <person name="Alvarado L."/>
            <person name="Berlin A.M."/>
            <person name="Chapman S.B."/>
            <person name="Dewar J."/>
            <person name="Goldberg J."/>
            <person name="Griggs A."/>
            <person name="Gujja S."/>
            <person name="Hansen M."/>
            <person name="Howarth C."/>
            <person name="Imamovic A."/>
            <person name="Larimer J."/>
            <person name="McCowan C."/>
            <person name="Murphy C."/>
            <person name="Pearson M."/>
            <person name="Priest M."/>
            <person name="Roberts A."/>
            <person name="Saif S."/>
            <person name="Shea T."/>
            <person name="Sykes S."/>
            <person name="Wortman J."/>
            <person name="Nusbaum C."/>
            <person name="Birren B."/>
        </authorList>
    </citation>
    <scope>NUCLEOTIDE SEQUENCE [LARGE SCALE GENOMIC DNA]</scope>
    <source>
        <strain evidence="5 6">BCC8398</strain>
    </source>
</reference>
<keyword evidence="6" id="KW-1185">Reference proteome</keyword>
<dbReference type="Proteomes" id="UP000092666">
    <property type="component" value="Unassembled WGS sequence"/>
</dbReference>
<dbReference type="GO" id="GO:0005375">
    <property type="term" value="F:copper ion transmembrane transporter activity"/>
    <property type="evidence" value="ECO:0007669"/>
    <property type="project" value="UniProtKB-UniRule"/>
</dbReference>
<evidence type="ECO:0000313" key="5">
    <source>
        <dbReference type="EMBL" id="OCF37521.1"/>
    </source>
</evidence>
<keyword evidence="1 4" id="KW-0812">Transmembrane</keyword>
<dbReference type="GO" id="GO:0016020">
    <property type="term" value="C:membrane"/>
    <property type="evidence" value="ECO:0007669"/>
    <property type="project" value="UniProtKB-SubCell"/>
</dbReference>
<keyword evidence="4" id="KW-0186">Copper</keyword>
<keyword evidence="4" id="KW-0813">Transport</keyword>
<gene>
    <name evidence="5" type="ORF">I316_00646</name>
</gene>
<dbReference type="EMBL" id="KV700122">
    <property type="protein sequence ID" value="OCF37521.1"/>
    <property type="molecule type" value="Genomic_DNA"/>
</dbReference>
<evidence type="ECO:0000313" key="6">
    <source>
        <dbReference type="Proteomes" id="UP000092666"/>
    </source>
</evidence>
<keyword evidence="2 4" id="KW-1133">Transmembrane helix</keyword>
<feature type="transmembrane region" description="Helical" evidence="4">
    <location>
        <begin position="40"/>
        <end position="59"/>
    </location>
</feature>
<protein>
    <recommendedName>
        <fullName evidence="4">Copper transport protein</fullName>
    </recommendedName>
</protein>
<proteinExistence type="inferred from homology"/>
<dbReference type="PANTHER" id="PTHR12483:SF79">
    <property type="entry name" value="COPPER TRANSPORT PROTEIN"/>
    <property type="match status" value="1"/>
</dbReference>
<reference evidence="6" key="2">
    <citation type="submission" date="2013-12" db="EMBL/GenBank/DDBJ databases">
        <title>Evolution of pathogenesis and genome organization in the Tremellales.</title>
        <authorList>
            <person name="Cuomo C."/>
            <person name="Litvintseva A."/>
            <person name="Heitman J."/>
            <person name="Chen Y."/>
            <person name="Sun S."/>
            <person name="Springer D."/>
            <person name="Dromer F."/>
            <person name="Young S."/>
            <person name="Zeng Q."/>
            <person name="Chapman S."/>
            <person name="Gujja S."/>
            <person name="Saif S."/>
            <person name="Birren B."/>
        </authorList>
    </citation>
    <scope>NUCLEOTIDE SEQUENCE [LARGE SCALE GENOMIC DNA]</scope>
    <source>
        <strain evidence="6">BCC8398</strain>
    </source>
</reference>
<keyword evidence="4" id="KW-0406">Ion transport</keyword>
<comment type="subcellular location">
    <subcellularLocation>
        <location evidence="4">Membrane</location>
        <topology evidence="4">Multi-pass membrane protein</topology>
    </subcellularLocation>
</comment>
<name>A0A1B9H2M5_9TREE</name>
<dbReference type="Pfam" id="PF04145">
    <property type="entry name" value="Ctr"/>
    <property type="match status" value="1"/>
</dbReference>
<dbReference type="InterPro" id="IPR007274">
    <property type="entry name" value="Cop_transporter"/>
</dbReference>
<comment type="similarity">
    <text evidence="4">Belongs to the copper transporter (Ctr) (TC 1.A.56) family. SLC31A subfamily.</text>
</comment>
<evidence type="ECO:0000256" key="1">
    <source>
        <dbReference type="ARBA" id="ARBA00022692"/>
    </source>
</evidence>
<dbReference type="STRING" id="1296120.A0A1B9H2M5"/>
<evidence type="ECO:0000256" key="2">
    <source>
        <dbReference type="ARBA" id="ARBA00022989"/>
    </source>
</evidence>
<dbReference type="AlphaFoldDB" id="A0A1B9H2M5"/>
<accession>A0A1B9H2M5</accession>
<keyword evidence="4" id="KW-0187">Copper transport</keyword>
<dbReference type="OrthoDB" id="161814at2759"/>
<organism evidence="5 6">
    <name type="scientific">Kwoniella heveanensis BCC8398</name>
    <dbReference type="NCBI Taxonomy" id="1296120"/>
    <lineage>
        <taxon>Eukaryota</taxon>
        <taxon>Fungi</taxon>
        <taxon>Dikarya</taxon>
        <taxon>Basidiomycota</taxon>
        <taxon>Agaricomycotina</taxon>
        <taxon>Tremellomycetes</taxon>
        <taxon>Tremellales</taxon>
        <taxon>Cryptococcaceae</taxon>
        <taxon>Kwoniella</taxon>
    </lineage>
</organism>
<evidence type="ECO:0000256" key="4">
    <source>
        <dbReference type="RuleBase" id="RU367022"/>
    </source>
</evidence>